<name>A0A976R7C0_9VIRU</name>
<dbReference type="Pfam" id="PF09675">
    <property type="entry name" value="Chlamy_scaf"/>
    <property type="match status" value="1"/>
</dbReference>
<evidence type="ECO:0000313" key="1">
    <source>
        <dbReference type="EMBL" id="UPW41082.1"/>
    </source>
</evidence>
<dbReference type="EMBL" id="OM869541">
    <property type="protein sequence ID" value="UPW41082.1"/>
    <property type="molecule type" value="Genomic_DNA"/>
</dbReference>
<organism evidence="1">
    <name type="scientific">Sigmofec virus UA08Rod_5594</name>
    <dbReference type="NCBI Taxonomy" id="2929430"/>
    <lineage>
        <taxon>Viruses</taxon>
        <taxon>Monodnaviria</taxon>
        <taxon>Sangervirae</taxon>
        <taxon>Phixviricota</taxon>
        <taxon>Malgrandaviricetes</taxon>
        <taxon>Petitvirales</taxon>
        <taxon>Microviridae</taxon>
    </lineage>
</organism>
<proteinExistence type="predicted"/>
<sequence length="181" mass="20390">MIDIRSQYDRLSPARKIDPGASEPGSEYKVTYSSYYDSEGRLIVEASGKVNLYEEIQSHKDSTDIHILLDRYHKGDLDVMARLQEDRGVYADVTGMPRTYAEVLNLVHQGELEFMRLPVDVRAKFDHSYEVYMASMDDPKVWSQRMGFDAAETQARQINEVSPQISSAGSVNLTDVSGGDS</sequence>
<protein>
    <submittedName>
        <fullName evidence="1">Internal scaffolding protein</fullName>
    </submittedName>
</protein>
<reference evidence="1" key="1">
    <citation type="submission" date="2022-02" db="EMBL/GenBank/DDBJ databases">
        <title>Towards deciphering the DNA virus diversity associated with rodent species in the families Cricetidae and Heteromyidae.</title>
        <authorList>
            <person name="Lund M."/>
            <person name="Larsen B.B."/>
            <person name="Gryseels S."/>
            <person name="Kraberger S."/>
            <person name="Rowsey D.M."/>
            <person name="Steger L."/>
            <person name="Yule K.M."/>
            <person name="Upham N.S."/>
            <person name="Worobey M."/>
            <person name="Van Doorslaer K."/>
            <person name="Varsani A."/>
        </authorList>
    </citation>
    <scope>NUCLEOTIDE SEQUENCE</scope>
    <source>
        <strain evidence="1">UA08Rod_5594</strain>
    </source>
</reference>
<dbReference type="InterPro" id="IPR014131">
    <property type="entry name" value="Chlamydia_phage_Vp3"/>
</dbReference>
<accession>A0A976R7C0</accession>